<dbReference type="PATRIC" id="fig|229920.5.peg.2392"/>
<evidence type="ECO:0000256" key="1">
    <source>
        <dbReference type="ARBA" id="ARBA00022596"/>
    </source>
</evidence>
<keyword evidence="4" id="KW-1185">Reference proteome</keyword>
<dbReference type="GO" id="GO:0016829">
    <property type="term" value="F:lyase activity"/>
    <property type="evidence" value="ECO:0007669"/>
    <property type="project" value="UniProtKB-UniRule"/>
</dbReference>
<evidence type="ECO:0000313" key="4">
    <source>
        <dbReference type="Proteomes" id="UP000050430"/>
    </source>
</evidence>
<reference evidence="3 4" key="1">
    <citation type="submission" date="2015-07" db="EMBL/GenBank/DDBJ databases">
        <title>Genome sequence of Leptolinea tardivitalis DSM 16556.</title>
        <authorList>
            <person name="Hemp J."/>
            <person name="Ward L.M."/>
            <person name="Pace L.A."/>
            <person name="Fischer W.W."/>
        </authorList>
    </citation>
    <scope>NUCLEOTIDE SEQUENCE [LARGE SCALE GENOMIC DNA]</scope>
    <source>
        <strain evidence="3 4">YMTK-2</strain>
    </source>
</reference>
<gene>
    <name evidence="3" type="ORF">ADM99_03785</name>
</gene>
<dbReference type="InterPro" id="IPR002822">
    <property type="entry name" value="Ni_insertion"/>
</dbReference>
<accession>A0A0P6WSX8</accession>
<keyword evidence="2" id="KW-0456">Lyase</keyword>
<dbReference type="STRING" id="229920.ADM99_03785"/>
<dbReference type="HAMAP" id="MF_01074">
    <property type="entry name" value="LarC"/>
    <property type="match status" value="1"/>
</dbReference>
<evidence type="ECO:0000313" key="3">
    <source>
        <dbReference type="EMBL" id="KPL73343.1"/>
    </source>
</evidence>
<sequence length="389" mass="42190">MKIAYADCFSGISGDMFLAALLDAGLPLDVLQSGIDKLNLPEKVELKVTETHKGAMRATNLEVIVPHSHTHRHLNDILAIISDSQLSDRVKETASQVFTLVAEAEARVHGEPVEHIHFHEVGALDSIADVTGAAIGLEALGIERLYASPLPYGSGTVQCDHGLIPLPAPATLEVLRMVKAPLSPSTADVELVTPTGAAILGALATFDRPAMTVTGTGIGAGKRDLPWPNILRLMVGETSEAETGEMVQLETNIDDMNPQFYGYIMEKLFAAGAKDVYLTPIQMKKNRPGTLMGVIAYRRDEAALTELILRETTTLGLRSLPIGRHEALRDFKQIQTEYGKLTVKLKVLNGKVIQSVPEYDECVRLANENNVSLAEIYRSAQHTLEGEGK</sequence>
<proteinExistence type="inferred from homology"/>
<dbReference type="NCBIfam" id="TIGR00299">
    <property type="entry name" value="nickel pincer cofactor biosynthesis protein LarC"/>
    <property type="match status" value="1"/>
</dbReference>
<organism evidence="3 4">
    <name type="scientific">Leptolinea tardivitalis</name>
    <dbReference type="NCBI Taxonomy" id="229920"/>
    <lineage>
        <taxon>Bacteria</taxon>
        <taxon>Bacillati</taxon>
        <taxon>Chloroflexota</taxon>
        <taxon>Anaerolineae</taxon>
        <taxon>Anaerolineales</taxon>
        <taxon>Anaerolineaceae</taxon>
        <taxon>Leptolinea</taxon>
    </lineage>
</organism>
<dbReference type="GO" id="GO:0016151">
    <property type="term" value="F:nickel cation binding"/>
    <property type="evidence" value="ECO:0007669"/>
    <property type="project" value="UniProtKB-UniRule"/>
</dbReference>
<dbReference type="Gene3D" id="3.30.70.1380">
    <property type="entry name" value="Transcriptional regulatory protein pf0864 domain like"/>
    <property type="match status" value="1"/>
</dbReference>
<dbReference type="Pfam" id="PF01969">
    <property type="entry name" value="Ni_insertion"/>
    <property type="match status" value="1"/>
</dbReference>
<dbReference type="PANTHER" id="PTHR36566:SF1">
    <property type="entry name" value="PYRIDINIUM-3,5-BISTHIOCARBOXYLIC ACID MONONUCLEOTIDE NICKEL INSERTION PROTEIN"/>
    <property type="match status" value="1"/>
</dbReference>
<name>A0A0P6WSX8_9CHLR</name>
<comment type="similarity">
    <text evidence="2">Belongs to the LarC family.</text>
</comment>
<evidence type="ECO:0000256" key="2">
    <source>
        <dbReference type="HAMAP-Rule" id="MF_01074"/>
    </source>
</evidence>
<dbReference type="Gene3D" id="3.10.20.300">
    <property type="entry name" value="mk0293 like domain"/>
    <property type="match status" value="1"/>
</dbReference>
<dbReference type="RefSeq" id="WP_062421761.1">
    <property type="nucleotide sequence ID" value="NZ_BBYA01000009.1"/>
</dbReference>
<dbReference type="Proteomes" id="UP000050430">
    <property type="component" value="Unassembled WGS sequence"/>
</dbReference>
<comment type="caution">
    <text evidence="3">The sequence shown here is derived from an EMBL/GenBank/DDBJ whole genome shotgun (WGS) entry which is preliminary data.</text>
</comment>
<dbReference type="PANTHER" id="PTHR36566">
    <property type="entry name" value="NICKEL INSERTION PROTEIN-RELATED"/>
    <property type="match status" value="1"/>
</dbReference>
<keyword evidence="1 2" id="KW-0533">Nickel</keyword>
<protein>
    <recommendedName>
        <fullName evidence="2">Putative nickel insertion protein</fullName>
    </recommendedName>
</protein>
<dbReference type="AlphaFoldDB" id="A0A0P6WSX8"/>
<dbReference type="OrthoDB" id="9765625at2"/>
<dbReference type="EMBL" id="LGCK01000006">
    <property type="protein sequence ID" value="KPL73343.1"/>
    <property type="molecule type" value="Genomic_DNA"/>
</dbReference>